<dbReference type="Proteomes" id="UP000275975">
    <property type="component" value="Unassembled WGS sequence"/>
</dbReference>
<proteinExistence type="predicted"/>
<evidence type="ECO:0000313" key="2">
    <source>
        <dbReference type="Proteomes" id="UP000275975"/>
    </source>
</evidence>
<sequence length="78" mass="8408">MSGERDDVGGQGRADCWGNTWSGSGIVFLQLADDMLTLNAVWPPTNENPAFGRLIRLARRTANGGADARPGAMRYEKA</sequence>
<accession>A0ABD7J349</accession>
<protein>
    <submittedName>
        <fullName evidence="1">Uncharacterized protein</fullName>
    </submittedName>
</protein>
<gene>
    <name evidence="1" type="ORF">EAO17_31510</name>
</gene>
<reference evidence="1 2" key="1">
    <citation type="journal article" date="2019" name="Antimicrob. Agents Chemother.">
        <title>Applying Rapid Whole Genome Sequencing to Predict Phenotypic Antimicrobial Susceptibility Testing Results Among Carbapenem-Resistant Klebsiella pneumoniae Clinical Isolates.</title>
        <authorList>
            <person name="Tamma P.D."/>
            <person name="Fan Y."/>
            <person name="Bergman Y."/>
            <person name="Pertea G."/>
            <person name="Kazmi A."/>
            <person name="Lewis S."/>
            <person name="Carroll K.C."/>
            <person name="Schatz M.C."/>
            <person name="Timp W."/>
            <person name="Simner P.J."/>
        </authorList>
    </citation>
    <scope>NUCLEOTIDE SEQUENCE [LARGE SCALE GENOMIC DNA]</scope>
    <source>
        <strain evidence="1 2">KLPN_104</strain>
    </source>
</reference>
<name>A0ABD7J349_KLEPN</name>
<organism evidence="1 2">
    <name type="scientific">Klebsiella pneumoniae</name>
    <dbReference type="NCBI Taxonomy" id="573"/>
    <lineage>
        <taxon>Bacteria</taxon>
        <taxon>Pseudomonadati</taxon>
        <taxon>Pseudomonadota</taxon>
        <taxon>Gammaproteobacteria</taxon>
        <taxon>Enterobacterales</taxon>
        <taxon>Enterobacteriaceae</taxon>
        <taxon>Klebsiella/Raoultella group</taxon>
        <taxon>Klebsiella</taxon>
        <taxon>Klebsiella pneumoniae complex</taxon>
    </lineage>
</organism>
<dbReference type="EMBL" id="RDAM01000006">
    <property type="protein sequence ID" value="RRE93926.1"/>
    <property type="molecule type" value="Genomic_DNA"/>
</dbReference>
<dbReference type="AlphaFoldDB" id="A0ABD7J349"/>
<comment type="caution">
    <text evidence="1">The sequence shown here is derived from an EMBL/GenBank/DDBJ whole genome shotgun (WGS) entry which is preliminary data.</text>
</comment>
<evidence type="ECO:0000313" key="1">
    <source>
        <dbReference type="EMBL" id="RRE93926.1"/>
    </source>
</evidence>